<feature type="non-terminal residue" evidence="2">
    <location>
        <position position="1"/>
    </location>
</feature>
<comment type="caution">
    <text evidence="2">The sequence shown here is derived from an EMBL/GenBank/DDBJ whole genome shotgun (WGS) entry which is preliminary data.</text>
</comment>
<organism evidence="2">
    <name type="scientific">marine sediment metagenome</name>
    <dbReference type="NCBI Taxonomy" id="412755"/>
    <lineage>
        <taxon>unclassified sequences</taxon>
        <taxon>metagenomes</taxon>
        <taxon>ecological metagenomes</taxon>
    </lineage>
</organism>
<keyword evidence="1" id="KW-0812">Transmembrane</keyword>
<gene>
    <name evidence="2" type="ORF">S06H3_21719</name>
</gene>
<evidence type="ECO:0000256" key="1">
    <source>
        <dbReference type="SAM" id="Phobius"/>
    </source>
</evidence>
<keyword evidence="1" id="KW-0472">Membrane</keyword>
<reference evidence="2" key="1">
    <citation type="journal article" date="2014" name="Front. Microbiol.">
        <title>High frequency of phylogenetically diverse reductive dehalogenase-homologous genes in deep subseafloor sedimentary metagenomes.</title>
        <authorList>
            <person name="Kawai M."/>
            <person name="Futagami T."/>
            <person name="Toyoda A."/>
            <person name="Takaki Y."/>
            <person name="Nishi S."/>
            <person name="Hori S."/>
            <person name="Arai W."/>
            <person name="Tsubouchi T."/>
            <person name="Morono Y."/>
            <person name="Uchiyama I."/>
            <person name="Ito T."/>
            <person name="Fujiyama A."/>
            <person name="Inagaki F."/>
            <person name="Takami H."/>
        </authorList>
    </citation>
    <scope>NUCLEOTIDE SEQUENCE</scope>
    <source>
        <strain evidence="2">Expedition CK06-06</strain>
    </source>
</reference>
<evidence type="ECO:0000313" key="2">
    <source>
        <dbReference type="EMBL" id="GAI08173.1"/>
    </source>
</evidence>
<proteinExistence type="predicted"/>
<feature type="transmembrane region" description="Helical" evidence="1">
    <location>
        <begin position="33"/>
        <end position="55"/>
    </location>
</feature>
<accession>X1KNA6</accession>
<dbReference type="AlphaFoldDB" id="X1KNA6"/>
<sequence length="77" mass="8344">TNILITPELIMEVAEAGEDSVITKQEFSGIMEVMVSIFMGVMFAVFVGMLTRAITKAFTKETGIKTKKVGGVAIPIY</sequence>
<dbReference type="EMBL" id="BARV01011454">
    <property type="protein sequence ID" value="GAI08173.1"/>
    <property type="molecule type" value="Genomic_DNA"/>
</dbReference>
<name>X1KNA6_9ZZZZ</name>
<protein>
    <submittedName>
        <fullName evidence="2">Uncharacterized protein</fullName>
    </submittedName>
</protein>
<keyword evidence="1" id="KW-1133">Transmembrane helix</keyword>